<feature type="domain" description="EGF-like" evidence="8">
    <location>
        <begin position="345"/>
        <end position="381"/>
    </location>
</feature>
<dbReference type="FunFam" id="2.10.25.10:FF:000434">
    <property type="entry name" value="Predicted protein"/>
    <property type="match status" value="1"/>
</dbReference>
<proteinExistence type="predicted"/>
<dbReference type="PANTHER" id="PTHR24049">
    <property type="entry name" value="CRUMBS FAMILY MEMBER"/>
    <property type="match status" value="1"/>
</dbReference>
<organism evidence="9 10">
    <name type="scientific">Rotaria sordida</name>
    <dbReference type="NCBI Taxonomy" id="392033"/>
    <lineage>
        <taxon>Eukaryota</taxon>
        <taxon>Metazoa</taxon>
        <taxon>Spiralia</taxon>
        <taxon>Gnathifera</taxon>
        <taxon>Rotifera</taxon>
        <taxon>Eurotatoria</taxon>
        <taxon>Bdelloidea</taxon>
        <taxon>Philodinida</taxon>
        <taxon>Philodinidae</taxon>
        <taxon>Rotaria</taxon>
    </lineage>
</organism>
<dbReference type="GO" id="GO:0045197">
    <property type="term" value="P:establishment or maintenance of epithelial cell apical/basal polarity"/>
    <property type="evidence" value="ECO:0007669"/>
    <property type="project" value="TreeGrafter"/>
</dbReference>
<dbReference type="FunFam" id="2.10.25.10:FF:000066">
    <property type="entry name" value="FAT atypical cadherin 4"/>
    <property type="match status" value="1"/>
</dbReference>
<keyword evidence="2 7" id="KW-0732">Signal</keyword>
<protein>
    <recommendedName>
        <fullName evidence="8">EGF-like domain-containing protein</fullName>
    </recommendedName>
</protein>
<evidence type="ECO:0000256" key="7">
    <source>
        <dbReference type="SAM" id="SignalP"/>
    </source>
</evidence>
<feature type="domain" description="EGF-like" evidence="8">
    <location>
        <begin position="673"/>
        <end position="709"/>
    </location>
</feature>
<feature type="domain" description="EGF-like" evidence="8">
    <location>
        <begin position="121"/>
        <end position="152"/>
    </location>
</feature>
<evidence type="ECO:0000313" key="9">
    <source>
        <dbReference type="EMBL" id="CAF3650874.1"/>
    </source>
</evidence>
<accession>A0A818RAY9</accession>
<feature type="disulfide bond" evidence="6">
    <location>
        <begin position="371"/>
        <end position="380"/>
    </location>
</feature>
<dbReference type="InterPro" id="IPR000152">
    <property type="entry name" value="EGF-type_Asp/Asn_hydroxyl_site"/>
</dbReference>
<dbReference type="SUPFAM" id="SSF57196">
    <property type="entry name" value="EGF/Laminin"/>
    <property type="match status" value="11"/>
</dbReference>
<feature type="domain" description="EGF-like" evidence="8">
    <location>
        <begin position="295"/>
        <end position="331"/>
    </location>
</feature>
<feature type="domain" description="EGF-like" evidence="8">
    <location>
        <begin position="39"/>
        <end position="78"/>
    </location>
</feature>
<dbReference type="PROSITE" id="PS50026">
    <property type="entry name" value="EGF_3"/>
    <property type="match status" value="14"/>
</dbReference>
<keyword evidence="4 6" id="KW-1015">Disulfide bond</keyword>
<evidence type="ECO:0000256" key="4">
    <source>
        <dbReference type="ARBA" id="ARBA00023157"/>
    </source>
</evidence>
<dbReference type="SMART" id="SM00181">
    <property type="entry name" value="EGF"/>
    <property type="match status" value="16"/>
</dbReference>
<feature type="disulfide bond" evidence="6">
    <location>
        <begin position="611"/>
        <end position="620"/>
    </location>
</feature>
<feature type="disulfide bond" evidence="6">
    <location>
        <begin position="271"/>
        <end position="280"/>
    </location>
</feature>
<feature type="disulfide bond" evidence="6">
    <location>
        <begin position="142"/>
        <end position="151"/>
    </location>
</feature>
<feature type="domain" description="EGF-like" evidence="8">
    <location>
        <begin position="195"/>
        <end position="231"/>
    </location>
</feature>
<dbReference type="GO" id="GO:0005886">
    <property type="term" value="C:plasma membrane"/>
    <property type="evidence" value="ECO:0007669"/>
    <property type="project" value="UniProtKB-ARBA"/>
</dbReference>
<dbReference type="GO" id="GO:0005509">
    <property type="term" value="F:calcium ion binding"/>
    <property type="evidence" value="ECO:0007669"/>
    <property type="project" value="InterPro"/>
</dbReference>
<feature type="domain" description="EGF-like" evidence="8">
    <location>
        <begin position="153"/>
        <end position="191"/>
    </location>
</feature>
<keyword evidence="1 6" id="KW-0245">EGF-like domain</keyword>
<dbReference type="InterPro" id="IPR051022">
    <property type="entry name" value="Notch_Cell-Fate_Det"/>
</dbReference>
<feature type="chain" id="PRO_5032977795" description="EGF-like domain-containing protein" evidence="7">
    <location>
        <begin position="22"/>
        <end position="817"/>
    </location>
</feature>
<dbReference type="InterPro" id="IPR001881">
    <property type="entry name" value="EGF-like_Ca-bd_dom"/>
</dbReference>
<evidence type="ECO:0000256" key="6">
    <source>
        <dbReference type="PROSITE-ProRule" id="PRU00076"/>
    </source>
</evidence>
<dbReference type="InterPro" id="IPR000742">
    <property type="entry name" value="EGF"/>
</dbReference>
<feature type="disulfide bond" evidence="6">
    <location>
        <begin position="551"/>
        <end position="561"/>
    </location>
</feature>
<dbReference type="SMART" id="SM00179">
    <property type="entry name" value="EGF_CA"/>
    <property type="match status" value="9"/>
</dbReference>
<feature type="domain" description="EGF-like" evidence="8">
    <location>
        <begin position="465"/>
        <end position="504"/>
    </location>
</feature>
<reference evidence="9" key="1">
    <citation type="submission" date="2021-02" db="EMBL/GenBank/DDBJ databases">
        <authorList>
            <person name="Nowell W R."/>
        </authorList>
    </citation>
    <scope>NUCLEOTIDE SEQUENCE</scope>
</reference>
<comment type="caution">
    <text evidence="9">The sequence shown here is derived from an EMBL/GenBank/DDBJ whole genome shotgun (WGS) entry which is preliminary data.</text>
</comment>
<dbReference type="Gene3D" id="2.10.25.10">
    <property type="entry name" value="Laminin"/>
    <property type="match status" value="14"/>
</dbReference>
<feature type="disulfide bond" evidence="6">
    <location>
        <begin position="699"/>
        <end position="708"/>
    </location>
</feature>
<feature type="domain" description="EGF-like" evidence="8">
    <location>
        <begin position="397"/>
        <end position="435"/>
    </location>
</feature>
<dbReference type="FunFam" id="2.10.25.10:FF:000095">
    <property type="entry name" value="Notch, isoform B"/>
    <property type="match status" value="2"/>
</dbReference>
<feature type="domain" description="EGF-like" evidence="8">
    <location>
        <begin position="734"/>
        <end position="772"/>
    </location>
</feature>
<dbReference type="Pfam" id="PF00008">
    <property type="entry name" value="EGF"/>
    <property type="match status" value="7"/>
</dbReference>
<feature type="domain" description="EGF-like" evidence="8">
    <location>
        <begin position="624"/>
        <end position="660"/>
    </location>
</feature>
<feature type="disulfide bond" evidence="6">
    <location>
        <begin position="221"/>
        <end position="230"/>
    </location>
</feature>
<feature type="domain" description="EGF-like" evidence="8">
    <location>
        <begin position="581"/>
        <end position="621"/>
    </location>
</feature>
<comment type="caution">
    <text evidence="6">Lacks conserved residue(s) required for the propagation of feature annotation.</text>
</comment>
<name>A0A818RAY9_9BILA</name>
<feature type="disulfide bond" evidence="6">
    <location>
        <begin position="125"/>
        <end position="135"/>
    </location>
</feature>
<dbReference type="PROSITE" id="PS00022">
    <property type="entry name" value="EGF_1"/>
    <property type="match status" value="13"/>
</dbReference>
<dbReference type="Proteomes" id="UP000663874">
    <property type="component" value="Unassembled WGS sequence"/>
</dbReference>
<gene>
    <name evidence="9" type="ORF">FNK824_LOCUS5979</name>
</gene>
<feature type="disulfide bond" evidence="6">
    <location>
        <begin position="650"/>
        <end position="659"/>
    </location>
</feature>
<dbReference type="Pfam" id="PF12661">
    <property type="entry name" value="hEGF"/>
    <property type="match status" value="5"/>
</dbReference>
<feature type="disulfide bond" evidence="6">
    <location>
        <begin position="68"/>
        <end position="77"/>
    </location>
</feature>
<dbReference type="AlphaFoldDB" id="A0A818RAY9"/>
<feature type="domain" description="EGF-like" evidence="8">
    <location>
        <begin position="547"/>
        <end position="578"/>
    </location>
</feature>
<dbReference type="PROSITE" id="PS00010">
    <property type="entry name" value="ASX_HYDROXYL"/>
    <property type="match status" value="1"/>
</dbReference>
<dbReference type="EMBL" id="CAJOBE010000500">
    <property type="protein sequence ID" value="CAF3650874.1"/>
    <property type="molecule type" value="Genomic_DNA"/>
</dbReference>
<evidence type="ECO:0000259" key="8">
    <source>
        <dbReference type="PROSITE" id="PS50026"/>
    </source>
</evidence>
<evidence type="ECO:0000256" key="2">
    <source>
        <dbReference type="ARBA" id="ARBA00022729"/>
    </source>
</evidence>
<evidence type="ECO:0000256" key="5">
    <source>
        <dbReference type="ARBA" id="ARBA00023180"/>
    </source>
</evidence>
<keyword evidence="5" id="KW-0325">Glycoprotein</keyword>
<dbReference type="PROSITE" id="PS01186">
    <property type="entry name" value="EGF_2"/>
    <property type="match status" value="11"/>
</dbReference>
<evidence type="ECO:0000256" key="1">
    <source>
        <dbReference type="ARBA" id="ARBA00022536"/>
    </source>
</evidence>
<sequence length="817" mass="85681">MHSLCILIIFVTLLLSIRIDALRHRFVRQTGNNQCPNLNNNACLFVNCENGGECIEDPTTIDCFKCQCIPGYTGKICDTQIPIIPIGCNPGCQNGGVCIGNSCQCNPGFTGIICDTQIPIIPIGCNPGCQNGGVCIGNSCQCNPGFTGTYCESRDFCSPNNPCQNGGRCISSNTNFICDCTGTGYTGVICTDIVSIDVCIPNPCQNSGTCHRNGNSFLCTCVPGWTGTTCTVYEGVLITTTTAPNVSPCVPNPCLNGGICYANGNSFLCSCLSGWTGATCTVYEGVMITTTTAPNVSPCLPNPCLNGGICYANGNSFLCRCLSGWTGATCTVYEGIMITTTTAPNVSPCVPNPCLNDGICYVIANSFVCRCLSGWTGATCQLFQGMITTTAPTTPSVGITCANRPCINGGTCFNNGDSYFCYCGPTNTFTGTNCEIISSTLVPNCPLNCAPGYCVPSGSTTHPYAYNACLFVNCENGGECIEDPTTIDCFKCQCVPGYTGKICDTQIPIIPIGCNPGCQNGGVCIGNSCQCNPGFTGIICDTQIPIIPIGCNPGCQNGGVCIDNSCKCSPGFTGTYCEIKVNNPCDPNPCGIHGICFGINLSHGPIAYCNCENRWTGRYCDVNIDVNCPIGYCFSGGTCGMIGNVPYCTCPAMYTGERCEFFVGTLTTTTTVVPEFCSSNPCKNGGTCFSGSNSFLCVCELPWSGPTCTTYEIVTATTTTTNIPLTTTTTVSIVNNICSLNPCKNGATCVPTGTSYFCFCGTTSIYTGKNCDSTTPMTPDECPLNCAPGRCIFSGNAQKPYACLWNGVMRPTDGTTG</sequence>
<evidence type="ECO:0000256" key="3">
    <source>
        <dbReference type="ARBA" id="ARBA00022737"/>
    </source>
</evidence>
<evidence type="ECO:0000313" key="10">
    <source>
        <dbReference type="Proteomes" id="UP000663874"/>
    </source>
</evidence>
<feature type="domain" description="EGF-like" evidence="8">
    <location>
        <begin position="245"/>
        <end position="281"/>
    </location>
</feature>
<dbReference type="PANTHER" id="PTHR24049:SF22">
    <property type="entry name" value="DROSOPHILA CRUMBS HOMOLOG"/>
    <property type="match status" value="1"/>
</dbReference>
<dbReference type="InterPro" id="IPR013032">
    <property type="entry name" value="EGF-like_CS"/>
</dbReference>
<dbReference type="FunFam" id="2.10.25.10:FF:000007">
    <property type="entry name" value="Delta-like protein"/>
    <property type="match status" value="1"/>
</dbReference>
<keyword evidence="3" id="KW-0677">Repeat</keyword>
<dbReference type="CDD" id="cd00054">
    <property type="entry name" value="EGF_CA"/>
    <property type="match status" value="3"/>
</dbReference>
<feature type="signal peptide" evidence="7">
    <location>
        <begin position="1"/>
        <end position="21"/>
    </location>
</feature>
<feature type="disulfide bond" evidence="6">
    <location>
        <begin position="321"/>
        <end position="330"/>
    </location>
</feature>
<dbReference type="GO" id="GO:0007157">
    <property type="term" value="P:heterophilic cell-cell adhesion via plasma membrane cell adhesion molecules"/>
    <property type="evidence" value="ECO:0007669"/>
    <property type="project" value="TreeGrafter"/>
</dbReference>
<feature type="disulfide bond" evidence="6">
    <location>
        <begin position="568"/>
        <end position="577"/>
    </location>
</feature>
<feature type="disulfide bond" evidence="6">
    <location>
        <begin position="494"/>
        <end position="503"/>
    </location>
</feature>
<dbReference type="GO" id="GO:0032991">
    <property type="term" value="C:protein-containing complex"/>
    <property type="evidence" value="ECO:0007669"/>
    <property type="project" value="TreeGrafter"/>
</dbReference>